<dbReference type="OrthoDB" id="7052318at2"/>
<evidence type="ECO:0000259" key="2">
    <source>
        <dbReference type="PROSITE" id="PS50110"/>
    </source>
</evidence>
<feature type="domain" description="GGDEF" evidence="5">
    <location>
        <begin position="295"/>
        <end position="428"/>
    </location>
</feature>
<evidence type="ECO:0000313" key="6">
    <source>
        <dbReference type="EMBL" id="TCS99624.1"/>
    </source>
</evidence>
<dbReference type="Gene3D" id="3.30.70.270">
    <property type="match status" value="1"/>
</dbReference>
<dbReference type="Gene3D" id="3.20.20.450">
    <property type="entry name" value="EAL domain"/>
    <property type="match status" value="1"/>
</dbReference>
<dbReference type="CDD" id="cd01948">
    <property type="entry name" value="EAL"/>
    <property type="match status" value="1"/>
</dbReference>
<feature type="domain" description="EAL" evidence="4">
    <location>
        <begin position="439"/>
        <end position="687"/>
    </location>
</feature>
<dbReference type="NCBIfam" id="TIGR00229">
    <property type="entry name" value="sensory_box"/>
    <property type="match status" value="1"/>
</dbReference>
<dbReference type="Pfam" id="PF00989">
    <property type="entry name" value="PAS"/>
    <property type="match status" value="1"/>
</dbReference>
<feature type="domain" description="Response regulatory" evidence="2">
    <location>
        <begin position="7"/>
        <end position="122"/>
    </location>
</feature>
<organism evidence="6 7">
    <name type="scientific">Pseudofulvimonas gallinarii</name>
    <dbReference type="NCBI Taxonomy" id="634155"/>
    <lineage>
        <taxon>Bacteria</taxon>
        <taxon>Pseudomonadati</taxon>
        <taxon>Pseudomonadota</taxon>
        <taxon>Gammaproteobacteria</taxon>
        <taxon>Lysobacterales</taxon>
        <taxon>Rhodanobacteraceae</taxon>
        <taxon>Pseudofulvimonas</taxon>
    </lineage>
</organism>
<keyword evidence="7" id="KW-1185">Reference proteome</keyword>
<dbReference type="SUPFAM" id="SSF141868">
    <property type="entry name" value="EAL domain-like"/>
    <property type="match status" value="1"/>
</dbReference>
<comment type="caution">
    <text evidence="6">The sequence shown here is derived from an EMBL/GenBank/DDBJ whole genome shotgun (WGS) entry which is preliminary data.</text>
</comment>
<evidence type="ECO:0000313" key="7">
    <source>
        <dbReference type="Proteomes" id="UP000294599"/>
    </source>
</evidence>
<dbReference type="Gene3D" id="3.30.450.20">
    <property type="entry name" value="PAS domain"/>
    <property type="match status" value="1"/>
</dbReference>
<dbReference type="PANTHER" id="PTHR33121">
    <property type="entry name" value="CYCLIC DI-GMP PHOSPHODIESTERASE PDEF"/>
    <property type="match status" value="1"/>
</dbReference>
<dbReference type="Pfam" id="PF00990">
    <property type="entry name" value="GGDEF"/>
    <property type="match status" value="1"/>
</dbReference>
<dbReference type="SUPFAM" id="SSF52172">
    <property type="entry name" value="CheY-like"/>
    <property type="match status" value="1"/>
</dbReference>
<dbReference type="SMART" id="SM00267">
    <property type="entry name" value="GGDEF"/>
    <property type="match status" value="1"/>
</dbReference>
<dbReference type="PANTHER" id="PTHR33121:SF79">
    <property type="entry name" value="CYCLIC DI-GMP PHOSPHODIESTERASE PDED-RELATED"/>
    <property type="match status" value="1"/>
</dbReference>
<evidence type="ECO:0000256" key="1">
    <source>
        <dbReference type="PROSITE-ProRule" id="PRU00169"/>
    </source>
</evidence>
<accession>A0A4S3KZE8</accession>
<dbReference type="Gene3D" id="3.40.50.2300">
    <property type="match status" value="1"/>
</dbReference>
<dbReference type="CDD" id="cd01949">
    <property type="entry name" value="GGDEF"/>
    <property type="match status" value="1"/>
</dbReference>
<sequence length="687" mass="75690">MSTTPLRICFVDDQLEDAERLVSVLRNAGLAVRPNHARDSETLAELLAGDVPDMILAALPGPISLTEITDQIGKAGKDIAVIALTDKMDTDVRLHAFDEGAIAVELRQPALVVSVVKRQFEQLRTRRDVRRLETALRESERRCDALLDSSRDPIAYVHEGMHIRANRAYLEMFGFEEFEDIESQPLLDLIAPADADKFKQLLKRLAKGEPPPDHLELHLRQQNGELFPGRMEFSSATYAGEHCLQLVIRKPQADPALAAELTRLKERDLVTELFNRVYFTGLLEKAADEAAGGKRNHGVLLIEPDNFANVLANIGVGQGDLLLADLAKAVVNILDGNDVAARFGDHQFAVLTPSANVDTAKALAERLRQRISDHIFEVGQSSVSLTLSVGGALLCEKLNRVPALLNQASSSLRTALDEGGNRVNVHDPYAEERAESTRNAHWLKLVKEALAQEDGFALFFQPVVCLQGGVGDYHEVLLRMNSPRGEILPSYFLPAAQQAGLMAQIDRWVILHAIRKLLTFGKKPPTLFVSLSSDTLEDETFPGWLAEQIKVHRISGDRLVLQLSESEAATSVKPLKALLHHLTQLRIGFAIKDFGAGLASYQLLKHVPAQYLKIDKNYLADFAGNTEFQKKVTEICEKAHASNMMVIAPHVADMASVSVLYQCGVNFVQGNFLHEPAKDTPQAVNAA</sequence>
<dbReference type="SMART" id="SM00052">
    <property type="entry name" value="EAL"/>
    <property type="match status" value="1"/>
</dbReference>
<dbReference type="GO" id="GO:0000160">
    <property type="term" value="P:phosphorelay signal transduction system"/>
    <property type="evidence" value="ECO:0007669"/>
    <property type="project" value="InterPro"/>
</dbReference>
<dbReference type="NCBIfam" id="TIGR00254">
    <property type="entry name" value="GGDEF"/>
    <property type="match status" value="1"/>
</dbReference>
<dbReference type="CDD" id="cd00130">
    <property type="entry name" value="PAS"/>
    <property type="match status" value="1"/>
</dbReference>
<dbReference type="InterPro" id="IPR035965">
    <property type="entry name" value="PAS-like_dom_sf"/>
</dbReference>
<dbReference type="InterPro" id="IPR001789">
    <property type="entry name" value="Sig_transdc_resp-reg_receiver"/>
</dbReference>
<dbReference type="SUPFAM" id="SSF55785">
    <property type="entry name" value="PYP-like sensor domain (PAS domain)"/>
    <property type="match status" value="1"/>
</dbReference>
<evidence type="ECO:0000259" key="3">
    <source>
        <dbReference type="PROSITE" id="PS50112"/>
    </source>
</evidence>
<dbReference type="PROSITE" id="PS50110">
    <property type="entry name" value="RESPONSE_REGULATORY"/>
    <property type="match status" value="1"/>
</dbReference>
<dbReference type="RefSeq" id="WP_123521597.1">
    <property type="nucleotide sequence ID" value="NZ_JBHLWF010000028.1"/>
</dbReference>
<dbReference type="SUPFAM" id="SSF55073">
    <property type="entry name" value="Nucleotide cyclase"/>
    <property type="match status" value="1"/>
</dbReference>
<dbReference type="InterPro" id="IPR050706">
    <property type="entry name" value="Cyclic-di-GMP_PDE-like"/>
</dbReference>
<name>A0A4S3KZE8_9GAMM</name>
<evidence type="ECO:0000259" key="4">
    <source>
        <dbReference type="PROSITE" id="PS50883"/>
    </source>
</evidence>
<dbReference type="InterPro" id="IPR011006">
    <property type="entry name" value="CheY-like_superfamily"/>
</dbReference>
<comment type="caution">
    <text evidence="1">Lacks conserved residue(s) required for the propagation of feature annotation.</text>
</comment>
<dbReference type="SMART" id="SM00091">
    <property type="entry name" value="PAS"/>
    <property type="match status" value="1"/>
</dbReference>
<dbReference type="AlphaFoldDB" id="A0A4S3KZE8"/>
<feature type="domain" description="PAS" evidence="3">
    <location>
        <begin position="159"/>
        <end position="209"/>
    </location>
</feature>
<dbReference type="GO" id="GO:0071111">
    <property type="term" value="F:cyclic-guanylate-specific phosphodiesterase activity"/>
    <property type="evidence" value="ECO:0007669"/>
    <property type="project" value="InterPro"/>
</dbReference>
<dbReference type="PROSITE" id="PS50887">
    <property type="entry name" value="GGDEF"/>
    <property type="match status" value="1"/>
</dbReference>
<dbReference type="InterPro" id="IPR043128">
    <property type="entry name" value="Rev_trsase/Diguanyl_cyclase"/>
</dbReference>
<dbReference type="EMBL" id="SMAF01000005">
    <property type="protein sequence ID" value="TCS99624.1"/>
    <property type="molecule type" value="Genomic_DNA"/>
</dbReference>
<dbReference type="GO" id="GO:0006355">
    <property type="term" value="P:regulation of DNA-templated transcription"/>
    <property type="evidence" value="ECO:0007669"/>
    <property type="project" value="InterPro"/>
</dbReference>
<dbReference type="Pfam" id="PF00563">
    <property type="entry name" value="EAL"/>
    <property type="match status" value="1"/>
</dbReference>
<dbReference type="InterPro" id="IPR000160">
    <property type="entry name" value="GGDEF_dom"/>
</dbReference>
<dbReference type="InterPro" id="IPR001633">
    <property type="entry name" value="EAL_dom"/>
</dbReference>
<dbReference type="PROSITE" id="PS50883">
    <property type="entry name" value="EAL"/>
    <property type="match status" value="1"/>
</dbReference>
<dbReference type="Proteomes" id="UP000294599">
    <property type="component" value="Unassembled WGS sequence"/>
</dbReference>
<protein>
    <submittedName>
        <fullName evidence="6">Diguanylate cyclase/phosphodiesterase</fullName>
    </submittedName>
</protein>
<evidence type="ECO:0000259" key="5">
    <source>
        <dbReference type="PROSITE" id="PS50887"/>
    </source>
</evidence>
<dbReference type="InterPro" id="IPR029787">
    <property type="entry name" value="Nucleotide_cyclase"/>
</dbReference>
<proteinExistence type="predicted"/>
<dbReference type="InterPro" id="IPR000014">
    <property type="entry name" value="PAS"/>
</dbReference>
<gene>
    <name evidence="6" type="ORF">EDC25_10557</name>
</gene>
<dbReference type="InterPro" id="IPR013767">
    <property type="entry name" value="PAS_fold"/>
</dbReference>
<dbReference type="InterPro" id="IPR035919">
    <property type="entry name" value="EAL_sf"/>
</dbReference>
<reference evidence="6 7" key="1">
    <citation type="submission" date="2019-03" db="EMBL/GenBank/DDBJ databases">
        <title>Genomic Encyclopedia of Type Strains, Phase IV (KMG-IV): sequencing the most valuable type-strain genomes for metagenomic binning, comparative biology and taxonomic classification.</title>
        <authorList>
            <person name="Goeker M."/>
        </authorList>
    </citation>
    <scope>NUCLEOTIDE SEQUENCE [LARGE SCALE GENOMIC DNA]</scope>
    <source>
        <strain evidence="6 7">DSM 21944</strain>
    </source>
</reference>
<dbReference type="PROSITE" id="PS50112">
    <property type="entry name" value="PAS"/>
    <property type="match status" value="1"/>
</dbReference>